<feature type="transmembrane region" description="Helical" evidence="1">
    <location>
        <begin position="85"/>
        <end position="110"/>
    </location>
</feature>
<proteinExistence type="predicted"/>
<comment type="caution">
    <text evidence="2">The sequence shown here is derived from an EMBL/GenBank/DDBJ whole genome shotgun (WGS) entry which is preliminary data.</text>
</comment>
<reference evidence="2 3" key="1">
    <citation type="submission" date="2020-02" db="EMBL/GenBank/DDBJ databases">
        <title>Flavobacterium sp. genome.</title>
        <authorList>
            <person name="Jung H.S."/>
            <person name="Baek J.H."/>
            <person name="Jeon C.O."/>
        </authorList>
    </citation>
    <scope>NUCLEOTIDE SEQUENCE [LARGE SCALE GENOMIC DNA]</scope>
    <source>
        <strain evidence="2 3">SE-s27</strain>
    </source>
</reference>
<feature type="transmembrane region" description="Helical" evidence="1">
    <location>
        <begin position="12"/>
        <end position="32"/>
    </location>
</feature>
<keyword evidence="1" id="KW-1133">Transmembrane helix</keyword>
<dbReference type="Proteomes" id="UP000767947">
    <property type="component" value="Unassembled WGS sequence"/>
</dbReference>
<evidence type="ECO:0000256" key="1">
    <source>
        <dbReference type="SAM" id="Phobius"/>
    </source>
</evidence>
<gene>
    <name evidence="2" type="ORF">G6042_11705</name>
</gene>
<keyword evidence="1" id="KW-0472">Membrane</keyword>
<dbReference type="RefSeq" id="WP_169524614.1">
    <property type="nucleotide sequence ID" value="NZ_JAAMPT010000208.1"/>
</dbReference>
<evidence type="ECO:0000313" key="2">
    <source>
        <dbReference type="EMBL" id="NMH25929.1"/>
    </source>
</evidence>
<evidence type="ECO:0000313" key="3">
    <source>
        <dbReference type="Proteomes" id="UP000767947"/>
    </source>
</evidence>
<feature type="transmembrane region" description="Helical" evidence="1">
    <location>
        <begin position="44"/>
        <end position="65"/>
    </location>
</feature>
<name>A0ABX1QYP9_9FLAO</name>
<protein>
    <submittedName>
        <fullName evidence="2">Uncharacterized protein</fullName>
    </submittedName>
</protein>
<keyword evidence="1" id="KW-0812">Transmembrane</keyword>
<sequence length="115" mass="13575">MNKVYNQEIFASLMKEFLFLQLVVAIIIFFMYKLYANGLRKGKLILLVNVLVYISLNLCMVYQIYNEPDLRIGGISFAFEMYSLFLSLLFIVVLLLEYVLLKFIVFKVFFKKSNI</sequence>
<keyword evidence="3" id="KW-1185">Reference proteome</keyword>
<organism evidence="2 3">
    <name type="scientific">Flavobacterium solisilvae</name>
    <dbReference type="NCBI Taxonomy" id="1852019"/>
    <lineage>
        <taxon>Bacteria</taxon>
        <taxon>Pseudomonadati</taxon>
        <taxon>Bacteroidota</taxon>
        <taxon>Flavobacteriia</taxon>
        <taxon>Flavobacteriales</taxon>
        <taxon>Flavobacteriaceae</taxon>
        <taxon>Flavobacterium</taxon>
    </lineage>
</organism>
<accession>A0ABX1QYP9</accession>
<dbReference type="EMBL" id="JAAMPT010000208">
    <property type="protein sequence ID" value="NMH25929.1"/>
    <property type="molecule type" value="Genomic_DNA"/>
</dbReference>